<keyword evidence="1 2" id="KW-0238">DNA-binding</keyword>
<evidence type="ECO:0000256" key="3">
    <source>
        <dbReference type="SAM" id="MobiDB-lite"/>
    </source>
</evidence>
<dbReference type="SUPFAM" id="SSF47095">
    <property type="entry name" value="HMG-box"/>
    <property type="match status" value="1"/>
</dbReference>
<feature type="region of interest" description="Disordered" evidence="3">
    <location>
        <begin position="152"/>
        <end position="215"/>
    </location>
</feature>
<comment type="caution">
    <text evidence="5">The sequence shown here is derived from an EMBL/GenBank/DDBJ whole genome shotgun (WGS) entry which is preliminary data.</text>
</comment>
<dbReference type="GO" id="GO:0005634">
    <property type="term" value="C:nucleus"/>
    <property type="evidence" value="ECO:0007669"/>
    <property type="project" value="UniProtKB-UniRule"/>
</dbReference>
<dbReference type="InterPro" id="IPR036910">
    <property type="entry name" value="HMG_box_dom_sf"/>
</dbReference>
<dbReference type="PROSITE" id="PS50118">
    <property type="entry name" value="HMG_BOX_2"/>
    <property type="match status" value="1"/>
</dbReference>
<evidence type="ECO:0000313" key="5">
    <source>
        <dbReference type="EMBL" id="GME66837.1"/>
    </source>
</evidence>
<feature type="region of interest" description="Disordered" evidence="3">
    <location>
        <begin position="107"/>
        <end position="127"/>
    </location>
</feature>
<evidence type="ECO:0000313" key="6">
    <source>
        <dbReference type="Proteomes" id="UP001165120"/>
    </source>
</evidence>
<dbReference type="GO" id="GO:0003677">
    <property type="term" value="F:DNA binding"/>
    <property type="evidence" value="ECO:0007669"/>
    <property type="project" value="UniProtKB-UniRule"/>
</dbReference>
<feature type="region of interest" description="Disordered" evidence="3">
    <location>
        <begin position="60"/>
        <end position="87"/>
    </location>
</feature>
<evidence type="ECO:0000256" key="2">
    <source>
        <dbReference type="PROSITE-ProRule" id="PRU00267"/>
    </source>
</evidence>
<name>A0A9W6SV22_CANBO</name>
<dbReference type="PANTHER" id="PTHR48112">
    <property type="entry name" value="HIGH MOBILITY GROUP PROTEIN DSP1"/>
    <property type="match status" value="1"/>
</dbReference>
<dbReference type="InterPro" id="IPR050342">
    <property type="entry name" value="HMGB"/>
</dbReference>
<dbReference type="AlphaFoldDB" id="A0A9W6SV22"/>
<evidence type="ECO:0000256" key="1">
    <source>
        <dbReference type="ARBA" id="ARBA00023125"/>
    </source>
</evidence>
<feature type="compositionally biased region" description="Basic residues" evidence="3">
    <location>
        <begin position="205"/>
        <end position="215"/>
    </location>
</feature>
<organism evidence="5 6">
    <name type="scientific">Candida boidinii</name>
    <name type="common">Yeast</name>
    <dbReference type="NCBI Taxonomy" id="5477"/>
    <lineage>
        <taxon>Eukaryota</taxon>
        <taxon>Fungi</taxon>
        <taxon>Dikarya</taxon>
        <taxon>Ascomycota</taxon>
        <taxon>Saccharomycotina</taxon>
        <taxon>Pichiomycetes</taxon>
        <taxon>Pichiales</taxon>
        <taxon>Pichiaceae</taxon>
        <taxon>Ogataea</taxon>
        <taxon>Ogataea/Candida clade</taxon>
    </lineage>
</organism>
<sequence length="215" mass="24347">MPSEAELKTAKDSLVASLFELSKAATDLSNATVNFFKLVGTEGADPELLRSITKATSNIKASAEVHSAEDEKKKKKKLKDPNAPKKPLTSFFLFNNAIREDIQRERATTGLPALSQPEVAQETSRRWKELTKEEKDKWKELYEERKVIYEEENRKYQLSKQTGAPYTPPKGDEFPPRPSGIFGGKISKKSKKRDAPDGDDFDKKKDKKKKSKKIE</sequence>
<dbReference type="EMBL" id="BSXN01000049">
    <property type="protein sequence ID" value="GME66837.1"/>
    <property type="molecule type" value="Genomic_DNA"/>
</dbReference>
<feature type="compositionally biased region" description="Basic and acidic residues" evidence="3">
    <location>
        <begin position="193"/>
        <end position="204"/>
    </location>
</feature>
<keyword evidence="6" id="KW-1185">Reference proteome</keyword>
<dbReference type="Proteomes" id="UP001165120">
    <property type="component" value="Unassembled WGS sequence"/>
</dbReference>
<evidence type="ECO:0000259" key="4">
    <source>
        <dbReference type="PROSITE" id="PS50118"/>
    </source>
</evidence>
<gene>
    <name evidence="5" type="ORF">Cboi02_000027700</name>
</gene>
<proteinExistence type="predicted"/>
<keyword evidence="2" id="KW-0539">Nucleus</keyword>
<dbReference type="InterPro" id="IPR009071">
    <property type="entry name" value="HMG_box_dom"/>
</dbReference>
<reference evidence="5" key="1">
    <citation type="submission" date="2023-04" db="EMBL/GenBank/DDBJ databases">
        <title>Candida boidinii NBRC 10035.</title>
        <authorList>
            <person name="Ichikawa N."/>
            <person name="Sato H."/>
            <person name="Tonouchi N."/>
        </authorList>
    </citation>
    <scope>NUCLEOTIDE SEQUENCE</scope>
    <source>
        <strain evidence="5">NBRC 10035</strain>
    </source>
</reference>
<dbReference type="PANTHER" id="PTHR48112:SF22">
    <property type="entry name" value="MITOCHONDRIAL TRANSCRIPTION FACTOR A, ISOFORM B"/>
    <property type="match status" value="1"/>
</dbReference>
<accession>A0A9W6SV22</accession>
<protein>
    <submittedName>
        <fullName evidence="5">Unnamed protein product</fullName>
    </submittedName>
</protein>
<dbReference type="Gene3D" id="1.10.30.10">
    <property type="entry name" value="High mobility group box domain"/>
    <property type="match status" value="1"/>
</dbReference>
<dbReference type="SMART" id="SM00398">
    <property type="entry name" value="HMG"/>
    <property type="match status" value="1"/>
</dbReference>
<feature type="DNA-binding region" description="HMG box" evidence="2">
    <location>
        <begin position="84"/>
        <end position="157"/>
    </location>
</feature>
<feature type="domain" description="HMG box" evidence="4">
    <location>
        <begin position="84"/>
        <end position="157"/>
    </location>
</feature>
<dbReference type="Pfam" id="PF00505">
    <property type="entry name" value="HMG_box"/>
    <property type="match status" value="1"/>
</dbReference>